<dbReference type="GO" id="GO:0005737">
    <property type="term" value="C:cytoplasm"/>
    <property type="evidence" value="ECO:0007669"/>
    <property type="project" value="UniProtKB-ARBA"/>
</dbReference>
<dbReference type="AlphaFoldDB" id="A0A7C3Z2U3"/>
<evidence type="ECO:0000313" key="6">
    <source>
        <dbReference type="EMBL" id="HGE99078.1"/>
    </source>
</evidence>
<dbReference type="GO" id="GO:0006412">
    <property type="term" value="P:translation"/>
    <property type="evidence" value="ECO:0007669"/>
    <property type="project" value="UniProtKB-UniRule"/>
</dbReference>
<sequence length="105" mass="12164">MFAIAQIKGVQYLVKEGDKIIIPHHDAQEGEIIKFTDVLFLKTPERTIVGNPTIPSASIEAKVLSHFKGKKIIVFKFRRRENYRRKRGHRDLFTRIEIVKINPPA</sequence>
<dbReference type="Pfam" id="PF00829">
    <property type="entry name" value="Ribosomal_L21p"/>
    <property type="match status" value="1"/>
</dbReference>
<protein>
    <recommendedName>
        <fullName evidence="4">Large ribosomal subunit protein bL21</fullName>
    </recommendedName>
</protein>
<dbReference type="SUPFAM" id="SSF141091">
    <property type="entry name" value="L21p-like"/>
    <property type="match status" value="1"/>
</dbReference>
<keyword evidence="4 5" id="KW-0694">RNA-binding</keyword>
<dbReference type="HAMAP" id="MF_01363">
    <property type="entry name" value="Ribosomal_bL21"/>
    <property type="match status" value="1"/>
</dbReference>
<keyword evidence="2 4" id="KW-0689">Ribosomal protein</keyword>
<proteinExistence type="inferred from homology"/>
<evidence type="ECO:0000256" key="4">
    <source>
        <dbReference type="HAMAP-Rule" id="MF_01363"/>
    </source>
</evidence>
<comment type="similarity">
    <text evidence="1 4 5">Belongs to the bacterial ribosomal protein bL21 family.</text>
</comment>
<evidence type="ECO:0000256" key="2">
    <source>
        <dbReference type="ARBA" id="ARBA00022980"/>
    </source>
</evidence>
<evidence type="ECO:0000256" key="3">
    <source>
        <dbReference type="ARBA" id="ARBA00023274"/>
    </source>
</evidence>
<dbReference type="InterPro" id="IPR028909">
    <property type="entry name" value="bL21-like"/>
</dbReference>
<dbReference type="InterPro" id="IPR036164">
    <property type="entry name" value="bL21-like_sf"/>
</dbReference>
<reference evidence="6" key="1">
    <citation type="journal article" date="2020" name="mSystems">
        <title>Genome- and Community-Level Interaction Insights into Carbon Utilization and Element Cycling Functions of Hydrothermarchaeota in Hydrothermal Sediment.</title>
        <authorList>
            <person name="Zhou Z."/>
            <person name="Liu Y."/>
            <person name="Xu W."/>
            <person name="Pan J."/>
            <person name="Luo Z.H."/>
            <person name="Li M."/>
        </authorList>
    </citation>
    <scope>NUCLEOTIDE SEQUENCE [LARGE SCALE GENOMIC DNA]</scope>
    <source>
        <strain evidence="6">SpSt-906</strain>
    </source>
</reference>
<accession>A0A7C3Z2U3</accession>
<dbReference type="GO" id="GO:0005840">
    <property type="term" value="C:ribosome"/>
    <property type="evidence" value="ECO:0007669"/>
    <property type="project" value="UniProtKB-KW"/>
</dbReference>
<organism evidence="6">
    <name type="scientific">candidate division WOR-3 bacterium</name>
    <dbReference type="NCBI Taxonomy" id="2052148"/>
    <lineage>
        <taxon>Bacteria</taxon>
        <taxon>Bacteria division WOR-3</taxon>
    </lineage>
</organism>
<evidence type="ECO:0000256" key="1">
    <source>
        <dbReference type="ARBA" id="ARBA00008563"/>
    </source>
</evidence>
<dbReference type="PANTHER" id="PTHR21349">
    <property type="entry name" value="50S RIBOSOMAL PROTEIN L21"/>
    <property type="match status" value="1"/>
</dbReference>
<name>A0A7C3Z2U3_UNCW3</name>
<dbReference type="NCBIfam" id="TIGR00061">
    <property type="entry name" value="L21"/>
    <property type="match status" value="1"/>
</dbReference>
<comment type="caution">
    <text evidence="6">The sequence shown here is derived from an EMBL/GenBank/DDBJ whole genome shotgun (WGS) entry which is preliminary data.</text>
</comment>
<dbReference type="GO" id="GO:1990904">
    <property type="term" value="C:ribonucleoprotein complex"/>
    <property type="evidence" value="ECO:0007669"/>
    <property type="project" value="UniProtKB-KW"/>
</dbReference>
<gene>
    <name evidence="4 6" type="primary">rplU</name>
    <name evidence="6" type="ORF">ENX07_03295</name>
</gene>
<keyword evidence="3 4" id="KW-0687">Ribonucleoprotein</keyword>
<evidence type="ECO:0000256" key="5">
    <source>
        <dbReference type="RuleBase" id="RU000562"/>
    </source>
</evidence>
<keyword evidence="4 5" id="KW-0699">rRNA-binding</keyword>
<comment type="subunit">
    <text evidence="4">Part of the 50S ribosomal subunit. Contacts protein L20.</text>
</comment>
<dbReference type="GO" id="GO:0019843">
    <property type="term" value="F:rRNA binding"/>
    <property type="evidence" value="ECO:0007669"/>
    <property type="project" value="UniProtKB-UniRule"/>
</dbReference>
<dbReference type="PANTHER" id="PTHR21349:SF0">
    <property type="entry name" value="LARGE RIBOSOMAL SUBUNIT PROTEIN BL21M"/>
    <property type="match status" value="1"/>
</dbReference>
<dbReference type="EMBL" id="DTMQ01000019">
    <property type="protein sequence ID" value="HGE99078.1"/>
    <property type="molecule type" value="Genomic_DNA"/>
</dbReference>
<dbReference type="InterPro" id="IPR001787">
    <property type="entry name" value="Ribosomal_bL21"/>
</dbReference>
<dbReference type="GO" id="GO:0003735">
    <property type="term" value="F:structural constituent of ribosome"/>
    <property type="evidence" value="ECO:0007669"/>
    <property type="project" value="InterPro"/>
</dbReference>
<comment type="function">
    <text evidence="4 5">This protein binds to 23S rRNA in the presence of protein L20.</text>
</comment>